<reference evidence="1" key="1">
    <citation type="journal article" date="2023" name="Microbiol Resour">
        <title>Genome Sequences of Rhodoplanes serenus and Two Thermotolerant Strains, Rhodoplanes tepidamans and 'Rhodoplanes cryptolactis,' Further Refine the Genus.</title>
        <authorList>
            <person name="Rayyan A.A."/>
            <person name="Kyndt J.A."/>
        </authorList>
    </citation>
    <scope>NUCLEOTIDE SEQUENCE</scope>
    <source>
        <strain evidence="1">DSM 9987</strain>
    </source>
</reference>
<keyword evidence="2" id="KW-1185">Reference proteome</keyword>
<feature type="non-terminal residue" evidence="1">
    <location>
        <position position="1"/>
    </location>
</feature>
<dbReference type="EMBL" id="JAQQLI010000131">
    <property type="protein sequence ID" value="MDC7790077.1"/>
    <property type="molecule type" value="Genomic_DNA"/>
</dbReference>
<comment type="caution">
    <text evidence="1">The sequence shown here is derived from an EMBL/GenBank/DDBJ whole genome shotgun (WGS) entry which is preliminary data.</text>
</comment>
<proteinExistence type="predicted"/>
<gene>
    <name evidence="1" type="ORF">PQJ73_30730</name>
</gene>
<reference evidence="1" key="2">
    <citation type="submission" date="2023-02" db="EMBL/GenBank/DDBJ databases">
        <authorList>
            <person name="Rayyan A."/>
            <person name="Meyer T."/>
            <person name="Kyndt J.A."/>
        </authorList>
    </citation>
    <scope>NUCLEOTIDE SEQUENCE</scope>
    <source>
        <strain evidence="1">DSM 9987</strain>
    </source>
</reference>
<name>A0ABT5JKE6_RHOTP</name>
<sequence length="63" mass="7156">AVLLVLSRVVAARGRAPKTRRDLVATRTARETTSGTLVEIRGFTREEYRPIVWSSRSTRDVDR</sequence>
<evidence type="ECO:0000313" key="1">
    <source>
        <dbReference type="EMBL" id="MDC7790077.1"/>
    </source>
</evidence>
<protein>
    <submittedName>
        <fullName evidence="1">Uncharacterized protein</fullName>
    </submittedName>
</protein>
<accession>A0ABT5JKE6</accession>
<dbReference type="Proteomes" id="UP001165652">
    <property type="component" value="Unassembled WGS sequence"/>
</dbReference>
<dbReference type="RefSeq" id="WP_272780895.1">
    <property type="nucleotide sequence ID" value="NZ_JAQQLI010000131.1"/>
</dbReference>
<organism evidence="1 2">
    <name type="scientific">Rhodoplanes tepidamans</name>
    <name type="common">Rhodoplanes cryptolactis</name>
    <dbReference type="NCBI Taxonomy" id="200616"/>
    <lineage>
        <taxon>Bacteria</taxon>
        <taxon>Pseudomonadati</taxon>
        <taxon>Pseudomonadota</taxon>
        <taxon>Alphaproteobacteria</taxon>
        <taxon>Hyphomicrobiales</taxon>
        <taxon>Nitrobacteraceae</taxon>
        <taxon>Rhodoplanes</taxon>
    </lineage>
</organism>
<evidence type="ECO:0000313" key="2">
    <source>
        <dbReference type="Proteomes" id="UP001165652"/>
    </source>
</evidence>